<keyword evidence="3" id="KW-1185">Reference proteome</keyword>
<dbReference type="EMBL" id="CP062006">
    <property type="protein sequence ID" value="QTC88661.1"/>
    <property type="molecule type" value="Genomic_DNA"/>
</dbReference>
<name>A0ABX7SLT4_9CAUL</name>
<evidence type="ECO:0000256" key="1">
    <source>
        <dbReference type="SAM" id="SignalP"/>
    </source>
</evidence>
<evidence type="ECO:0008006" key="4">
    <source>
        <dbReference type="Google" id="ProtNLM"/>
    </source>
</evidence>
<evidence type="ECO:0000313" key="3">
    <source>
        <dbReference type="Proteomes" id="UP000663942"/>
    </source>
</evidence>
<gene>
    <name evidence="2" type="ORF">IFE19_04630</name>
</gene>
<evidence type="ECO:0000313" key="2">
    <source>
        <dbReference type="EMBL" id="QTC88661.1"/>
    </source>
</evidence>
<sequence>MIASRSHLHAPFRTLAAGIAAVLGLAGQAQAQSLTPDEAPEAWVAYAENATRTLTTWLEADEAAAIDLRQELDQLRSSPDQPTESLELRLWVSADGVVTRVEPAPRAPLKASAALRGVVDGRRLPPPPKGMLQPLRLAVQLEPPA</sequence>
<proteinExistence type="predicted"/>
<reference evidence="2 3" key="1">
    <citation type="submission" date="2020-09" db="EMBL/GenBank/DDBJ databases">
        <title>Brevundimonas sp. LVF1 isolated from an oligotrophic pond in Goettingen, Germany.</title>
        <authorList>
            <person name="Friedrich I."/>
            <person name="Klassen A."/>
            <person name="Neubauer H."/>
            <person name="Schneider D."/>
            <person name="Hertel R."/>
            <person name="Daniel R."/>
        </authorList>
    </citation>
    <scope>NUCLEOTIDE SEQUENCE [LARGE SCALE GENOMIC DNA]</scope>
    <source>
        <strain evidence="2 3">LVF1</strain>
    </source>
</reference>
<dbReference type="RefSeq" id="WP_207826115.1">
    <property type="nucleotide sequence ID" value="NZ_CP062006.1"/>
</dbReference>
<protein>
    <recommendedName>
        <fullName evidence="4">YbaB/EbfC family DNA-binding protein</fullName>
    </recommendedName>
</protein>
<keyword evidence="1" id="KW-0732">Signal</keyword>
<dbReference type="Proteomes" id="UP000663942">
    <property type="component" value="Chromosome"/>
</dbReference>
<feature type="signal peptide" evidence="1">
    <location>
        <begin position="1"/>
        <end position="31"/>
    </location>
</feature>
<organism evidence="2 3">
    <name type="scientific">Brevundimonas pondensis</name>
    <dbReference type="NCBI Taxonomy" id="2774189"/>
    <lineage>
        <taxon>Bacteria</taxon>
        <taxon>Pseudomonadati</taxon>
        <taxon>Pseudomonadota</taxon>
        <taxon>Alphaproteobacteria</taxon>
        <taxon>Caulobacterales</taxon>
        <taxon>Caulobacteraceae</taxon>
        <taxon>Brevundimonas</taxon>
    </lineage>
</organism>
<accession>A0ABX7SLT4</accession>
<feature type="chain" id="PRO_5045502048" description="YbaB/EbfC family DNA-binding protein" evidence="1">
    <location>
        <begin position="32"/>
        <end position="145"/>
    </location>
</feature>